<reference evidence="2 3" key="1">
    <citation type="submission" date="2020-08" db="EMBL/GenBank/DDBJ databases">
        <title>Genomic Encyclopedia of Type Strains, Phase IV (KMG-IV): sequencing the most valuable type-strain genomes for metagenomic binning, comparative biology and taxonomic classification.</title>
        <authorList>
            <person name="Goeker M."/>
        </authorList>
    </citation>
    <scope>NUCLEOTIDE SEQUENCE [LARGE SCALE GENOMIC DNA]</scope>
    <source>
        <strain evidence="2 3">DSM 45385</strain>
    </source>
</reference>
<dbReference type="PROSITE" id="PS00018">
    <property type="entry name" value="EF_HAND_1"/>
    <property type="match status" value="2"/>
</dbReference>
<dbReference type="RefSeq" id="WP_184972168.1">
    <property type="nucleotide sequence ID" value="NZ_JACHIN010000016.1"/>
</dbReference>
<name>A0A7W8ABM1_9ACTN</name>
<accession>A0A7W8ABM1</accession>
<sequence>MNDYEATFKLIDADNDGLISPEEFVRLMEIMGQPVTLERAEEAVKQLDLDGDGLINVRELGNFLER</sequence>
<comment type="caution">
    <text evidence="2">The sequence shown here is derived from an EMBL/GenBank/DDBJ whole genome shotgun (WGS) entry which is preliminary data.</text>
</comment>
<dbReference type="Proteomes" id="UP000568380">
    <property type="component" value="Unassembled WGS sequence"/>
</dbReference>
<dbReference type="SMART" id="SM00054">
    <property type="entry name" value="EFh"/>
    <property type="match status" value="2"/>
</dbReference>
<feature type="domain" description="EF-hand" evidence="1">
    <location>
        <begin position="1"/>
        <end position="34"/>
    </location>
</feature>
<dbReference type="PROSITE" id="PS50222">
    <property type="entry name" value="EF_HAND_2"/>
    <property type="match status" value="2"/>
</dbReference>
<dbReference type="InterPro" id="IPR002048">
    <property type="entry name" value="EF_hand_dom"/>
</dbReference>
<evidence type="ECO:0000313" key="2">
    <source>
        <dbReference type="EMBL" id="MBB5083249.1"/>
    </source>
</evidence>
<gene>
    <name evidence="2" type="ORF">HNR40_008752</name>
</gene>
<keyword evidence="3" id="KW-1185">Reference proteome</keyword>
<dbReference type="GO" id="GO:0005509">
    <property type="term" value="F:calcium ion binding"/>
    <property type="evidence" value="ECO:0007669"/>
    <property type="project" value="InterPro"/>
</dbReference>
<organism evidence="2 3">
    <name type="scientific">Nonomuraea endophytica</name>
    <dbReference type="NCBI Taxonomy" id="714136"/>
    <lineage>
        <taxon>Bacteria</taxon>
        <taxon>Bacillati</taxon>
        <taxon>Actinomycetota</taxon>
        <taxon>Actinomycetes</taxon>
        <taxon>Streptosporangiales</taxon>
        <taxon>Streptosporangiaceae</taxon>
        <taxon>Nonomuraea</taxon>
    </lineage>
</organism>
<dbReference type="InterPro" id="IPR011992">
    <property type="entry name" value="EF-hand-dom_pair"/>
</dbReference>
<dbReference type="EMBL" id="JACHIN010000016">
    <property type="protein sequence ID" value="MBB5083249.1"/>
    <property type="molecule type" value="Genomic_DNA"/>
</dbReference>
<evidence type="ECO:0000313" key="3">
    <source>
        <dbReference type="Proteomes" id="UP000568380"/>
    </source>
</evidence>
<protein>
    <submittedName>
        <fullName evidence="2">Ca2+-binding EF-hand superfamily protein</fullName>
    </submittedName>
</protein>
<dbReference type="CDD" id="cd00051">
    <property type="entry name" value="EFh"/>
    <property type="match status" value="1"/>
</dbReference>
<dbReference type="AlphaFoldDB" id="A0A7W8ABM1"/>
<dbReference type="Pfam" id="PF13499">
    <property type="entry name" value="EF-hand_7"/>
    <property type="match status" value="1"/>
</dbReference>
<evidence type="ECO:0000259" key="1">
    <source>
        <dbReference type="PROSITE" id="PS50222"/>
    </source>
</evidence>
<feature type="domain" description="EF-hand" evidence="1">
    <location>
        <begin position="35"/>
        <end position="66"/>
    </location>
</feature>
<dbReference type="SUPFAM" id="SSF47473">
    <property type="entry name" value="EF-hand"/>
    <property type="match status" value="1"/>
</dbReference>
<proteinExistence type="predicted"/>
<dbReference type="InterPro" id="IPR018247">
    <property type="entry name" value="EF_Hand_1_Ca_BS"/>
</dbReference>
<dbReference type="Gene3D" id="1.10.238.10">
    <property type="entry name" value="EF-hand"/>
    <property type="match status" value="1"/>
</dbReference>